<dbReference type="InterPro" id="IPR011051">
    <property type="entry name" value="RmlC_Cupin_sf"/>
</dbReference>
<dbReference type="PANTHER" id="PTHR36440">
    <property type="entry name" value="PUTATIVE (AFU_ORTHOLOGUE AFUA_8G07350)-RELATED"/>
    <property type="match status" value="1"/>
</dbReference>
<dbReference type="Proteomes" id="UP000058925">
    <property type="component" value="Chromosome"/>
</dbReference>
<dbReference type="OrthoDB" id="190812at2157"/>
<dbReference type="AlphaFoldDB" id="A0A654M6C7"/>
<dbReference type="EMBL" id="CP012850">
    <property type="protein sequence ID" value="ALI34922.1"/>
    <property type="molecule type" value="Genomic_DNA"/>
</dbReference>
<dbReference type="SUPFAM" id="SSF51182">
    <property type="entry name" value="RmlC-like cupins"/>
    <property type="match status" value="1"/>
</dbReference>
<protein>
    <submittedName>
        <fullName evidence="2">Cupin domain protein</fullName>
    </submittedName>
</protein>
<organism evidence="2 3">
    <name type="scientific">Candidatus Nitrosocosmicus oleophilus</name>
    <dbReference type="NCBI Taxonomy" id="1353260"/>
    <lineage>
        <taxon>Archaea</taxon>
        <taxon>Nitrososphaerota</taxon>
        <taxon>Nitrososphaeria</taxon>
        <taxon>Nitrososphaerales</taxon>
        <taxon>Nitrososphaeraceae</taxon>
        <taxon>Candidatus Nitrosocosmicus</taxon>
    </lineage>
</organism>
<dbReference type="KEGG" id="taa:NMY3_00713"/>
<dbReference type="InterPro" id="IPR014710">
    <property type="entry name" value="RmlC-like_jellyroll"/>
</dbReference>
<dbReference type="Gene3D" id="2.60.120.10">
    <property type="entry name" value="Jelly Rolls"/>
    <property type="match status" value="1"/>
</dbReference>
<evidence type="ECO:0000259" key="1">
    <source>
        <dbReference type="Pfam" id="PF07883"/>
    </source>
</evidence>
<dbReference type="InterPro" id="IPR053146">
    <property type="entry name" value="QDO-like"/>
</dbReference>
<reference evidence="3" key="1">
    <citation type="submission" date="2015-10" db="EMBL/GenBank/DDBJ databases">
        <title>Niche specialization of a soil ammonia-oxidizing archaeon, Candidatus Nitrosocosmicus oleophilus.</title>
        <authorList>
            <person name="Jung M.-Y."/>
            <person name="Rhee S.-K."/>
        </authorList>
    </citation>
    <scope>NUCLEOTIDE SEQUENCE [LARGE SCALE GENOMIC DNA]</scope>
    <source>
        <strain evidence="3">MY3</strain>
    </source>
</reference>
<evidence type="ECO:0000313" key="3">
    <source>
        <dbReference type="Proteomes" id="UP000058925"/>
    </source>
</evidence>
<evidence type="ECO:0000313" key="2">
    <source>
        <dbReference type="EMBL" id="ALI34922.1"/>
    </source>
</evidence>
<dbReference type="RefSeq" id="WP_196817492.1">
    <property type="nucleotide sequence ID" value="NZ_CP012850.1"/>
</dbReference>
<keyword evidence="3" id="KW-1185">Reference proteome</keyword>
<dbReference type="PANTHER" id="PTHR36440:SF1">
    <property type="entry name" value="PUTATIVE (AFU_ORTHOLOGUE AFUA_8G07350)-RELATED"/>
    <property type="match status" value="1"/>
</dbReference>
<dbReference type="GeneID" id="60420854"/>
<accession>A0A654M6C7</accession>
<dbReference type="Pfam" id="PF07883">
    <property type="entry name" value="Cupin_2"/>
    <property type="match status" value="1"/>
</dbReference>
<feature type="domain" description="Cupin type-2" evidence="1">
    <location>
        <begin position="38"/>
        <end position="86"/>
    </location>
</feature>
<name>A0A654M6C7_9ARCH</name>
<gene>
    <name evidence="2" type="ORF">NMY3_00713</name>
</gene>
<proteinExistence type="predicted"/>
<sequence>MKDKPFDFHGSKFTIKVLSSETDYKYTVLDIFHPPNLGPALHTHPKGSETFCIIDGDYRFILDGKSILGRPGDTIFVPKETPHRFEVGPKGGHAIVISPPELEFYFFKVGELLVKGQVSYEEESSIGKKYGQVFLDNTKHWS</sequence>
<dbReference type="InterPro" id="IPR013096">
    <property type="entry name" value="Cupin_2"/>
</dbReference>